<dbReference type="PROSITE" id="PS51296">
    <property type="entry name" value="RIESKE"/>
    <property type="match status" value="1"/>
</dbReference>
<reference evidence="9" key="1">
    <citation type="submission" date="2018-07" db="EMBL/GenBank/DDBJ databases">
        <title>Streptacidiphilus bronchialis DSM 106435 chromosome.</title>
        <authorList>
            <person name="Batra D."/>
            <person name="Gulvik C.A."/>
        </authorList>
    </citation>
    <scope>NUCLEOTIDE SEQUENCE [LARGE SCALE GENOMIC DNA]</scope>
    <source>
        <strain evidence="9">DSM 106435</strain>
    </source>
</reference>
<dbReference type="OrthoDB" id="9767869at2"/>
<keyword evidence="2" id="KW-0479">Metal-binding</keyword>
<dbReference type="PANTHER" id="PTHR13847">
    <property type="entry name" value="SARCOSINE DEHYDROGENASE-RELATED"/>
    <property type="match status" value="1"/>
</dbReference>
<dbReference type="Gene3D" id="2.102.10.10">
    <property type="entry name" value="Rieske [2Fe-2S] iron-sulphur domain"/>
    <property type="match status" value="1"/>
</dbReference>
<dbReference type="FunFam" id="2.102.10.10:FF:000014">
    <property type="entry name" value="Oxidoreductase, FAD dependent"/>
    <property type="match status" value="1"/>
</dbReference>
<dbReference type="Gene3D" id="3.30.9.10">
    <property type="entry name" value="D-Amino Acid Oxidase, subunit A, domain 2"/>
    <property type="match status" value="1"/>
</dbReference>
<dbReference type="InterPro" id="IPR036188">
    <property type="entry name" value="FAD/NAD-bd_sf"/>
</dbReference>
<dbReference type="Proteomes" id="UP000249340">
    <property type="component" value="Chromosome"/>
</dbReference>
<proteinExistence type="predicted"/>
<dbReference type="GO" id="GO:0051537">
    <property type="term" value="F:2 iron, 2 sulfur cluster binding"/>
    <property type="evidence" value="ECO:0007669"/>
    <property type="project" value="UniProtKB-KW"/>
</dbReference>
<evidence type="ECO:0000313" key="9">
    <source>
        <dbReference type="Proteomes" id="UP000249340"/>
    </source>
</evidence>
<dbReference type="EMBL" id="CP031264">
    <property type="protein sequence ID" value="AXI80656.1"/>
    <property type="molecule type" value="Genomic_DNA"/>
</dbReference>
<evidence type="ECO:0000256" key="6">
    <source>
        <dbReference type="SAM" id="MobiDB-lite"/>
    </source>
</evidence>
<evidence type="ECO:0000259" key="7">
    <source>
        <dbReference type="PROSITE" id="PS51296"/>
    </source>
</evidence>
<dbReference type="PRINTS" id="PR00162">
    <property type="entry name" value="RIESKE"/>
</dbReference>
<dbReference type="GO" id="GO:0016020">
    <property type="term" value="C:membrane"/>
    <property type="evidence" value="ECO:0007669"/>
    <property type="project" value="InterPro"/>
</dbReference>
<evidence type="ECO:0000256" key="4">
    <source>
        <dbReference type="ARBA" id="ARBA00023014"/>
    </source>
</evidence>
<dbReference type="Pfam" id="PF00355">
    <property type="entry name" value="Rieske"/>
    <property type="match status" value="1"/>
</dbReference>
<evidence type="ECO:0000256" key="5">
    <source>
        <dbReference type="ARBA" id="ARBA00023157"/>
    </source>
</evidence>
<evidence type="ECO:0000256" key="2">
    <source>
        <dbReference type="ARBA" id="ARBA00022723"/>
    </source>
</evidence>
<keyword evidence="5" id="KW-1015">Disulfide bond</keyword>
<protein>
    <submittedName>
        <fullName evidence="8">FAD-dependent oxidoreductase</fullName>
    </submittedName>
</protein>
<evidence type="ECO:0000313" key="8">
    <source>
        <dbReference type="EMBL" id="AXI80656.1"/>
    </source>
</evidence>
<gene>
    <name evidence="8" type="ORF">C7M71_027975</name>
</gene>
<accession>A0A345T3V1</accession>
<feature type="compositionally biased region" description="Low complexity" evidence="6">
    <location>
        <begin position="515"/>
        <end position="531"/>
    </location>
</feature>
<dbReference type="CDD" id="cd03477">
    <property type="entry name" value="Rieske_YhfW_C"/>
    <property type="match status" value="1"/>
</dbReference>
<dbReference type="RefSeq" id="WP_111491371.1">
    <property type="nucleotide sequence ID" value="NZ_CP031264.1"/>
</dbReference>
<feature type="domain" description="Rieske" evidence="7">
    <location>
        <begin position="419"/>
        <end position="504"/>
    </location>
</feature>
<evidence type="ECO:0000256" key="3">
    <source>
        <dbReference type="ARBA" id="ARBA00023004"/>
    </source>
</evidence>
<dbReference type="KEGG" id="stri:C7M71_027975"/>
<keyword evidence="9" id="KW-1185">Reference proteome</keyword>
<dbReference type="InterPro" id="IPR005805">
    <property type="entry name" value="Rieske_Fe-S_prot_C"/>
</dbReference>
<dbReference type="GO" id="GO:0016705">
    <property type="term" value="F:oxidoreductase activity, acting on paired donors, with incorporation or reduction of molecular oxygen"/>
    <property type="evidence" value="ECO:0007669"/>
    <property type="project" value="UniProtKB-ARBA"/>
</dbReference>
<keyword evidence="1" id="KW-0001">2Fe-2S</keyword>
<organism evidence="8 9">
    <name type="scientific">Peterkaempfera bronchialis</name>
    <dbReference type="NCBI Taxonomy" id="2126346"/>
    <lineage>
        <taxon>Bacteria</taxon>
        <taxon>Bacillati</taxon>
        <taxon>Actinomycetota</taxon>
        <taxon>Actinomycetes</taxon>
        <taxon>Kitasatosporales</taxon>
        <taxon>Streptomycetaceae</taxon>
        <taxon>Peterkaempfera</taxon>
    </lineage>
</organism>
<dbReference type="PANTHER" id="PTHR13847:SF274">
    <property type="entry name" value="RIESKE 2FE-2S IRON-SULFUR PROTEIN YHFW-RELATED"/>
    <property type="match status" value="1"/>
</dbReference>
<dbReference type="Gene3D" id="3.50.50.60">
    <property type="entry name" value="FAD/NAD(P)-binding domain"/>
    <property type="match status" value="1"/>
</dbReference>
<dbReference type="InterPro" id="IPR006076">
    <property type="entry name" value="FAD-dep_OxRdtase"/>
</dbReference>
<dbReference type="GO" id="GO:0004497">
    <property type="term" value="F:monooxygenase activity"/>
    <property type="evidence" value="ECO:0007669"/>
    <property type="project" value="UniProtKB-ARBA"/>
</dbReference>
<dbReference type="InterPro" id="IPR036922">
    <property type="entry name" value="Rieske_2Fe-2S_sf"/>
</dbReference>
<dbReference type="AlphaFoldDB" id="A0A345T3V1"/>
<feature type="region of interest" description="Disordered" evidence="6">
    <location>
        <begin position="495"/>
        <end position="531"/>
    </location>
</feature>
<dbReference type="Pfam" id="PF01266">
    <property type="entry name" value="DAO"/>
    <property type="match status" value="1"/>
</dbReference>
<dbReference type="GO" id="GO:0046872">
    <property type="term" value="F:metal ion binding"/>
    <property type="evidence" value="ECO:0007669"/>
    <property type="project" value="UniProtKB-KW"/>
</dbReference>
<keyword evidence="3" id="KW-0408">Iron</keyword>
<dbReference type="GO" id="GO:0005737">
    <property type="term" value="C:cytoplasm"/>
    <property type="evidence" value="ECO:0007669"/>
    <property type="project" value="TreeGrafter"/>
</dbReference>
<dbReference type="InterPro" id="IPR017941">
    <property type="entry name" value="Rieske_2Fe-2S"/>
</dbReference>
<dbReference type="SUPFAM" id="SSF51971">
    <property type="entry name" value="Nucleotide-binding domain"/>
    <property type="match status" value="1"/>
</dbReference>
<dbReference type="InterPro" id="IPR038010">
    <property type="entry name" value="YhfW_C"/>
</dbReference>
<name>A0A345T3V1_9ACTN</name>
<sequence length="531" mass="56132">MLPGLAGSYWMDSTDATSFPHLAEDVETEVVVVGGGIAGLCTAWELARAGRSVVLLEGSRIAAGTSGFTTAKVSALHTLTYARLRRSAGPEAARLYARSQQEAVEHAAEVAAELGADCELERVPAFVWAESASGLDRIREEAEAAREAGLEASLVAETGLPFPVAGAVRVEGQAQFHPRRFLLALAADLVRLGGRIFERSRADGLHQNGPCRVTVRGGGTVTASDVVVATHYPVFDRMLLFPRLSPRRELVVAATVPADHDPGGMYINAEQPVRSVRTAPFPDGMRLLIVTGESFAPGSSGVAQRFAQLAGWTRERFDSPQFVYHWAAQDIDTTDGVPFVGRAPGGSGHLWVATGFGGWGMSGGVMAGRLLAALITGEQPPWTGLYDPRRLHLGREAVPLAENQAKVAWHFVGDRLRGRPGSAAEGLPPDCGTVLGIDGRQCAVYRDPDGRLHTLSARCTHLGCLVRYNEAERSWDCPCHGSRYAVDGSVLEGPATAPLARLDTGPAETPDDGPAEPTEPATSAAAAGADG</sequence>
<evidence type="ECO:0000256" key="1">
    <source>
        <dbReference type="ARBA" id="ARBA00022714"/>
    </source>
</evidence>
<dbReference type="SUPFAM" id="SSF50022">
    <property type="entry name" value="ISP domain"/>
    <property type="match status" value="1"/>
</dbReference>
<keyword evidence="4" id="KW-0411">Iron-sulfur</keyword>